<reference evidence="2 3" key="1">
    <citation type="submission" date="2014-07" db="EMBL/GenBank/DDBJ databases">
        <title>Draft genome of Clostridium sulfidigenes 113A isolated from sediments associated with methane hydrate from Krishna Godavari basin.</title>
        <authorList>
            <person name="Honkalas V.S."/>
            <person name="Dabir A.P."/>
            <person name="Arora P."/>
            <person name="Dhakephalkar P.K."/>
        </authorList>
    </citation>
    <scope>NUCLEOTIDE SEQUENCE [LARGE SCALE GENOMIC DNA]</scope>
    <source>
        <strain evidence="2 3">113A</strain>
    </source>
</reference>
<sequence length="70" mass="8451">MTTKHYNIKMKKQHKGKSKIYLLCFDLSFYFNCLRWFNTSNISGLGNEEHKNIKIQKQKKHKKFGMLELL</sequence>
<dbReference type="Proteomes" id="UP000028542">
    <property type="component" value="Unassembled WGS sequence"/>
</dbReference>
<organism evidence="2 3">
    <name type="scientific">Clostridium sulfidigenes</name>
    <dbReference type="NCBI Taxonomy" id="318464"/>
    <lineage>
        <taxon>Bacteria</taxon>
        <taxon>Bacillati</taxon>
        <taxon>Bacillota</taxon>
        <taxon>Clostridia</taxon>
        <taxon>Eubacteriales</taxon>
        <taxon>Clostridiaceae</taxon>
        <taxon>Clostridium</taxon>
    </lineage>
</organism>
<name>A0A084JF77_9CLOT</name>
<evidence type="ECO:0000313" key="2">
    <source>
        <dbReference type="EMBL" id="KEZ87611.1"/>
    </source>
</evidence>
<evidence type="ECO:0000256" key="1">
    <source>
        <dbReference type="SAM" id="Phobius"/>
    </source>
</evidence>
<gene>
    <name evidence="2" type="ORF">IO99_04915</name>
</gene>
<dbReference type="AlphaFoldDB" id="A0A084JF77"/>
<feature type="transmembrane region" description="Helical" evidence="1">
    <location>
        <begin position="20"/>
        <end position="37"/>
    </location>
</feature>
<proteinExistence type="predicted"/>
<keyword evidence="1" id="KW-1133">Transmembrane helix</keyword>
<accession>A0A084JF77</accession>
<evidence type="ECO:0000313" key="3">
    <source>
        <dbReference type="Proteomes" id="UP000028542"/>
    </source>
</evidence>
<comment type="caution">
    <text evidence="2">The sequence shown here is derived from an EMBL/GenBank/DDBJ whole genome shotgun (WGS) entry which is preliminary data.</text>
</comment>
<keyword evidence="3" id="KW-1185">Reference proteome</keyword>
<keyword evidence="1" id="KW-0472">Membrane</keyword>
<protein>
    <submittedName>
        <fullName evidence="2">Uncharacterized protein</fullName>
    </submittedName>
</protein>
<keyword evidence="1" id="KW-0812">Transmembrane</keyword>
<dbReference type="EMBL" id="JPMD01000010">
    <property type="protein sequence ID" value="KEZ87611.1"/>
    <property type="molecule type" value="Genomic_DNA"/>
</dbReference>